<gene>
    <name evidence="1" type="ORF">ACFQNG_16215</name>
</gene>
<organism evidence="1 2">
    <name type="scientific">Laceyella putida</name>
    <dbReference type="NCBI Taxonomy" id="110101"/>
    <lineage>
        <taxon>Bacteria</taxon>
        <taxon>Bacillati</taxon>
        <taxon>Bacillota</taxon>
        <taxon>Bacilli</taxon>
        <taxon>Bacillales</taxon>
        <taxon>Thermoactinomycetaceae</taxon>
        <taxon>Laceyella</taxon>
    </lineage>
</organism>
<protein>
    <submittedName>
        <fullName evidence="1">OsmC family protein</fullName>
        <ecNumber evidence="1">1.11.1.-</ecNumber>
    </submittedName>
</protein>
<dbReference type="InterPro" id="IPR003718">
    <property type="entry name" value="OsmC/Ohr_fam"/>
</dbReference>
<dbReference type="InterPro" id="IPR036102">
    <property type="entry name" value="OsmC/Ohrsf"/>
</dbReference>
<dbReference type="Pfam" id="PF02566">
    <property type="entry name" value="OsmC"/>
    <property type="match status" value="1"/>
</dbReference>
<dbReference type="PANTHER" id="PTHR34352:SF1">
    <property type="entry name" value="PROTEIN YHFA"/>
    <property type="match status" value="1"/>
</dbReference>
<dbReference type="EC" id="1.11.1.-" evidence="1"/>
<comment type="caution">
    <text evidence="1">The sequence shown here is derived from an EMBL/GenBank/DDBJ whole genome shotgun (WGS) entry which is preliminary data.</text>
</comment>
<name>A0ABW2RNU9_9BACL</name>
<dbReference type="GO" id="GO:0004601">
    <property type="term" value="F:peroxidase activity"/>
    <property type="evidence" value="ECO:0007669"/>
    <property type="project" value="UniProtKB-KW"/>
</dbReference>
<accession>A0ABW2RNU9</accession>
<dbReference type="PANTHER" id="PTHR34352">
    <property type="entry name" value="PROTEIN YHFA"/>
    <property type="match status" value="1"/>
</dbReference>
<dbReference type="RefSeq" id="WP_379866622.1">
    <property type="nucleotide sequence ID" value="NZ_JBHTBW010000058.1"/>
</dbReference>
<reference evidence="2" key="1">
    <citation type="journal article" date="2019" name="Int. J. Syst. Evol. Microbiol.">
        <title>The Global Catalogue of Microorganisms (GCM) 10K type strain sequencing project: providing services to taxonomists for standard genome sequencing and annotation.</title>
        <authorList>
            <consortium name="The Broad Institute Genomics Platform"/>
            <consortium name="The Broad Institute Genome Sequencing Center for Infectious Disease"/>
            <person name="Wu L."/>
            <person name="Ma J."/>
        </authorList>
    </citation>
    <scope>NUCLEOTIDE SEQUENCE [LARGE SCALE GENOMIC DNA]</scope>
    <source>
        <strain evidence="2">CGMCC 1.12942</strain>
    </source>
</reference>
<dbReference type="InterPro" id="IPR015946">
    <property type="entry name" value="KH_dom-like_a/b"/>
</dbReference>
<keyword evidence="1" id="KW-0560">Oxidoreductase</keyword>
<proteinExistence type="predicted"/>
<dbReference type="Proteomes" id="UP001596500">
    <property type="component" value="Unassembled WGS sequence"/>
</dbReference>
<dbReference type="SUPFAM" id="SSF82784">
    <property type="entry name" value="OsmC-like"/>
    <property type="match status" value="1"/>
</dbReference>
<sequence>MKVDIQWKGDMHFKTETPSGHTISLDAAQEVGGHNIGPRPTEVLLSAVGTCSGIDIVEILRKMRLDVESFAMEVNGERADEYPRRFTHVHMHYRLTGDLPEDKVRRAVELSVEKYCSVSNSLNAKVTASFEINGQRFDME</sequence>
<keyword evidence="2" id="KW-1185">Reference proteome</keyword>
<evidence type="ECO:0000313" key="1">
    <source>
        <dbReference type="EMBL" id="MFC7442619.1"/>
    </source>
</evidence>
<dbReference type="Gene3D" id="2.20.25.10">
    <property type="match status" value="1"/>
</dbReference>
<dbReference type="EMBL" id="JBHTBW010000058">
    <property type="protein sequence ID" value="MFC7442619.1"/>
    <property type="molecule type" value="Genomic_DNA"/>
</dbReference>
<dbReference type="Gene3D" id="3.30.300.20">
    <property type="match status" value="1"/>
</dbReference>
<evidence type="ECO:0000313" key="2">
    <source>
        <dbReference type="Proteomes" id="UP001596500"/>
    </source>
</evidence>
<keyword evidence="1" id="KW-0575">Peroxidase</keyword>